<dbReference type="GO" id="GO:0003824">
    <property type="term" value="F:catalytic activity"/>
    <property type="evidence" value="ECO:0007669"/>
    <property type="project" value="InterPro"/>
</dbReference>
<protein>
    <submittedName>
        <fullName evidence="3">Uncharacterized protein</fullName>
    </submittedName>
</protein>
<dbReference type="PANTHER" id="PTHR11941">
    <property type="entry name" value="ENOYL-COA HYDRATASE-RELATED"/>
    <property type="match status" value="1"/>
</dbReference>
<evidence type="ECO:0000256" key="2">
    <source>
        <dbReference type="RuleBase" id="RU003707"/>
    </source>
</evidence>
<evidence type="ECO:0000313" key="3">
    <source>
        <dbReference type="EMBL" id="CAE7245690.1"/>
    </source>
</evidence>
<dbReference type="PROSITE" id="PS00166">
    <property type="entry name" value="ENOYL_COA_HYDRATASE"/>
    <property type="match status" value="1"/>
</dbReference>
<comment type="caution">
    <text evidence="3">The sequence shown here is derived from an EMBL/GenBank/DDBJ whole genome shotgun (WGS) entry which is preliminary data.</text>
</comment>
<dbReference type="Gene3D" id="3.90.226.10">
    <property type="entry name" value="2-enoyl-CoA Hydratase, Chain A, domain 1"/>
    <property type="match status" value="1"/>
</dbReference>
<dbReference type="GO" id="GO:0005739">
    <property type="term" value="C:mitochondrion"/>
    <property type="evidence" value="ECO:0007669"/>
    <property type="project" value="TreeGrafter"/>
</dbReference>
<dbReference type="InterPro" id="IPR001753">
    <property type="entry name" value="Enoyl-CoA_hydra/iso"/>
</dbReference>
<dbReference type="OrthoDB" id="410701at2759"/>
<dbReference type="Proteomes" id="UP000649617">
    <property type="component" value="Unassembled WGS sequence"/>
</dbReference>
<dbReference type="InterPro" id="IPR029045">
    <property type="entry name" value="ClpP/crotonase-like_dom_sf"/>
</dbReference>
<organism evidence="3 4">
    <name type="scientific">Symbiodinium pilosum</name>
    <name type="common">Dinoflagellate</name>
    <dbReference type="NCBI Taxonomy" id="2952"/>
    <lineage>
        <taxon>Eukaryota</taxon>
        <taxon>Sar</taxon>
        <taxon>Alveolata</taxon>
        <taxon>Dinophyceae</taxon>
        <taxon>Suessiales</taxon>
        <taxon>Symbiodiniaceae</taxon>
        <taxon>Symbiodinium</taxon>
    </lineage>
</organism>
<reference evidence="3" key="1">
    <citation type="submission" date="2021-02" db="EMBL/GenBank/DDBJ databases">
        <authorList>
            <person name="Dougan E. K."/>
            <person name="Rhodes N."/>
            <person name="Thang M."/>
            <person name="Chan C."/>
        </authorList>
    </citation>
    <scope>NUCLEOTIDE SEQUENCE</scope>
</reference>
<dbReference type="EMBL" id="CAJNIZ010005914">
    <property type="protein sequence ID" value="CAE7245690.1"/>
    <property type="molecule type" value="Genomic_DNA"/>
</dbReference>
<dbReference type="SUPFAM" id="SSF52096">
    <property type="entry name" value="ClpP/crotonase"/>
    <property type="match status" value="1"/>
</dbReference>
<evidence type="ECO:0000256" key="1">
    <source>
        <dbReference type="ARBA" id="ARBA00005254"/>
    </source>
</evidence>
<accession>A0A812LTT8</accession>
<evidence type="ECO:0000313" key="4">
    <source>
        <dbReference type="Proteomes" id="UP000649617"/>
    </source>
</evidence>
<dbReference type="InterPro" id="IPR018376">
    <property type="entry name" value="Enoyl-CoA_hyd/isom_CS"/>
</dbReference>
<dbReference type="PANTHER" id="PTHR11941:SF173">
    <property type="entry name" value="3-HYDROXYBUTYRYL-COA DEHYDRATASE-LIKE PROTEIN, MITOCHONDRIAL"/>
    <property type="match status" value="1"/>
</dbReference>
<dbReference type="AlphaFoldDB" id="A0A812LTT8"/>
<name>A0A812LTT8_SYMPI</name>
<gene>
    <name evidence="3" type="ORF">SPIL2461_LOCUS4479</name>
</gene>
<dbReference type="GO" id="GO:0006635">
    <property type="term" value="P:fatty acid beta-oxidation"/>
    <property type="evidence" value="ECO:0007669"/>
    <property type="project" value="TreeGrafter"/>
</dbReference>
<comment type="similarity">
    <text evidence="1 2">Belongs to the enoyl-CoA hydratase/isomerase family.</text>
</comment>
<keyword evidence="4" id="KW-1185">Reference proteome</keyword>
<sequence length="278" mass="30029">MPAVKLERVGRVARILLNMPEKMNAMTSQVVDDFGKILDAIKTDASEYGAVVITGAGKSFSAGGDLAWLKLRSKDTASRNSQIMHDFYHRFLAIRTLPIPVVAAINGPAVGAGMCLAMACDIRVASETAKMGFPFVTLGLHPGMGATHIIASVAGYETAYRLLLTGDLVTGQEAKELRLVSQLAPDGPSAQAHAMALAERIACQAPVAVRSLVRSLRRKQEEGLEAALWREADAQAHCYATQDLQEGLKASLERRAPRFELNESYVDIDPFPKPKSNL</sequence>
<proteinExistence type="inferred from homology"/>
<dbReference type="CDD" id="cd06558">
    <property type="entry name" value="crotonase-like"/>
    <property type="match status" value="1"/>
</dbReference>
<dbReference type="Pfam" id="PF00378">
    <property type="entry name" value="ECH_1"/>
    <property type="match status" value="1"/>
</dbReference>